<dbReference type="SMART" id="SM00931">
    <property type="entry name" value="NOSIC"/>
    <property type="match status" value="1"/>
</dbReference>
<evidence type="ECO:0000256" key="7">
    <source>
        <dbReference type="ARBA" id="ARBA00023242"/>
    </source>
</evidence>
<evidence type="ECO:0000313" key="13">
    <source>
        <dbReference type="Proteomes" id="UP000078595"/>
    </source>
</evidence>
<evidence type="ECO:0000256" key="4">
    <source>
        <dbReference type="ARBA" id="ARBA00022728"/>
    </source>
</evidence>
<dbReference type="GO" id="GO:0000244">
    <property type="term" value="P:spliceosomal tri-snRNP complex assembly"/>
    <property type="evidence" value="ECO:0007669"/>
    <property type="project" value="InterPro"/>
</dbReference>
<reference evidence="11" key="1">
    <citation type="submission" date="2013-07" db="EMBL/GenBank/DDBJ databases">
        <title>The Genome Sequence of Cryptococcus dejecticola CBS10117.</title>
        <authorList>
            <consortium name="The Broad Institute Genome Sequencing Platform"/>
            <person name="Cuomo C."/>
            <person name="Litvintseva A."/>
            <person name="Chen Y."/>
            <person name="Heitman J."/>
            <person name="Sun S."/>
            <person name="Springer D."/>
            <person name="Dromer F."/>
            <person name="Young S.K."/>
            <person name="Zeng Q."/>
            <person name="Gargeya S."/>
            <person name="Fitzgerald M."/>
            <person name="Abouelleil A."/>
            <person name="Alvarado L."/>
            <person name="Berlin A.M."/>
            <person name="Chapman S.B."/>
            <person name="Dewar J."/>
            <person name="Goldberg J."/>
            <person name="Griggs A."/>
            <person name="Gujja S."/>
            <person name="Hansen M."/>
            <person name="Howarth C."/>
            <person name="Imamovic A."/>
            <person name="Larimer J."/>
            <person name="McCowan C."/>
            <person name="Murphy C."/>
            <person name="Pearson M."/>
            <person name="Priest M."/>
            <person name="Roberts A."/>
            <person name="Saif S."/>
            <person name="Shea T."/>
            <person name="Sykes S."/>
            <person name="Wortman J."/>
            <person name="Nusbaum C."/>
            <person name="Birren B."/>
        </authorList>
    </citation>
    <scope>NUCLEOTIDE SEQUENCE [LARGE SCALE GENOMIC DNA]</scope>
    <source>
        <strain evidence="11">CBS 10117</strain>
    </source>
</reference>
<dbReference type="InterPro" id="IPR042239">
    <property type="entry name" value="Nop_C"/>
</dbReference>
<evidence type="ECO:0000256" key="3">
    <source>
        <dbReference type="ARBA" id="ARBA00022664"/>
    </source>
</evidence>
<dbReference type="AlphaFoldDB" id="A0A1A6A6K2"/>
<evidence type="ECO:0000256" key="8">
    <source>
        <dbReference type="ARBA" id="ARBA00023274"/>
    </source>
</evidence>
<evidence type="ECO:0000256" key="6">
    <source>
        <dbReference type="ARBA" id="ARBA00023187"/>
    </source>
</evidence>
<keyword evidence="13" id="KW-1185">Reference proteome</keyword>
<dbReference type="EMBL" id="KI894030">
    <property type="protein sequence ID" value="OBR85683.1"/>
    <property type="molecule type" value="Genomic_DNA"/>
</dbReference>
<keyword evidence="3" id="KW-0507">mRNA processing</keyword>
<proteinExistence type="inferred from homology"/>
<feature type="compositionally biased region" description="Low complexity" evidence="9">
    <location>
        <begin position="1"/>
        <end position="12"/>
    </location>
</feature>
<dbReference type="SUPFAM" id="SSF89124">
    <property type="entry name" value="Nop domain"/>
    <property type="match status" value="1"/>
</dbReference>
<comment type="similarity">
    <text evidence="2">Belongs to the PRP31 family.</text>
</comment>
<dbReference type="InterPro" id="IPR019175">
    <property type="entry name" value="Prp31_C"/>
</dbReference>
<dbReference type="RefSeq" id="XP_018263525.1">
    <property type="nucleotide sequence ID" value="XM_018406717.1"/>
</dbReference>
<dbReference type="Gene3D" id="1.10.287.4070">
    <property type="match status" value="1"/>
</dbReference>
<dbReference type="Pfam" id="PF01798">
    <property type="entry name" value="Nop"/>
    <property type="match status" value="1"/>
</dbReference>
<dbReference type="VEuPathDB" id="FungiDB:I303_03394"/>
<sequence length="573" mass="61861">MSLADSLLADLDGLSDDEEDRKPSISPEREQPTAGPSTSSRGFGAMLPPPVPNKAKRPASQMDLDTTEEDDVKVKAEPLDDDDDEMGTTLENGISAVGYVPEGGVRPADELDADEVNQTDLTDVEDVSKVARLMSGKKLKEVIADIEKYTSSPTDMSNSTSLEENPEYHLVVTANNMSVEVDNENLLVHKFIRDHYAPRFPELEQLITDPWTYIAAVQAIGNSDDLTKCTFPSSLPAATILSITLTATSTRGRKLTPGEWKTVENAIVVAGELRTAREKIFAYVESRMASVAPNLSAIIGTGIAAKLLGLAGGLHSFSRQPSCNIMLFGAMKKSLSNTHLSAASQQRHTGFIFQSTLVQSAQPEDRRKAQRAVSAKCTLAARIDASKGSRDGSYGRKCLAELQKKIEKMSEPPPNKMTKALPIPQETNRKKRGGKRARKAKEAYAQTELRKLQNRMEFGKAEEEIGIDDETVGLGMIGSGSGRVRGEVADSRSKAKLSRANKLRTQLLGRSAVSNDAKSGMSTSLSFTPVQGIELVTPSLSAAARVQAANERWFAGGTFTHVKKGGSNIPGQN</sequence>
<reference evidence="12" key="2">
    <citation type="submission" date="2013-07" db="EMBL/GenBank/DDBJ databases">
        <authorList>
            <consortium name="The Broad Institute Genome Sequencing Platform"/>
            <person name="Cuomo C."/>
            <person name="Litvintseva A."/>
            <person name="Chen Y."/>
            <person name="Heitman J."/>
            <person name="Sun S."/>
            <person name="Springer D."/>
            <person name="Dromer F."/>
            <person name="Young S.K."/>
            <person name="Zeng Q."/>
            <person name="Gargeya S."/>
            <person name="Fitzgerald M."/>
            <person name="Abouelleil A."/>
            <person name="Alvarado L."/>
            <person name="Berlin A.M."/>
            <person name="Chapman S.B."/>
            <person name="Dewar J."/>
            <person name="Goldberg J."/>
            <person name="Griggs A."/>
            <person name="Gujja S."/>
            <person name="Hansen M."/>
            <person name="Howarth C."/>
            <person name="Imamovic A."/>
            <person name="Larimer J."/>
            <person name="McCowan C."/>
            <person name="Murphy C."/>
            <person name="Pearson M."/>
            <person name="Priest M."/>
            <person name="Roberts A."/>
            <person name="Saif S."/>
            <person name="Shea T."/>
            <person name="Sykes S."/>
            <person name="Wortman J."/>
            <person name="Nusbaum C."/>
            <person name="Birren B."/>
        </authorList>
    </citation>
    <scope>NUCLEOTIDE SEQUENCE</scope>
    <source>
        <strain evidence="12">CBS 10117</strain>
    </source>
</reference>
<dbReference type="InterPro" id="IPR027105">
    <property type="entry name" value="Prp31"/>
</dbReference>
<feature type="region of interest" description="Disordered" evidence="9">
    <location>
        <begin position="1"/>
        <end position="86"/>
    </location>
</feature>
<dbReference type="STRING" id="1296121.A0A1A6A6K2"/>
<feature type="compositionally biased region" description="Basic and acidic residues" evidence="9">
    <location>
        <begin position="20"/>
        <end position="31"/>
    </location>
</feature>
<keyword evidence="6" id="KW-0508">mRNA splicing</keyword>
<dbReference type="Proteomes" id="UP000078595">
    <property type="component" value="Chromosome 4"/>
</dbReference>
<dbReference type="GO" id="GO:0003723">
    <property type="term" value="F:RNA binding"/>
    <property type="evidence" value="ECO:0007669"/>
    <property type="project" value="UniProtKB-KW"/>
</dbReference>
<dbReference type="Gene3D" id="1.10.246.90">
    <property type="entry name" value="Nop domain"/>
    <property type="match status" value="1"/>
</dbReference>
<dbReference type="KEGG" id="kdj:28967093"/>
<dbReference type="OrthoDB" id="4771285at2759"/>
<name>A0A1A6A6K2_9TREE</name>
<evidence type="ECO:0000256" key="9">
    <source>
        <dbReference type="SAM" id="MobiDB-lite"/>
    </source>
</evidence>
<feature type="compositionally biased region" description="Basic residues" evidence="9">
    <location>
        <begin position="429"/>
        <end position="439"/>
    </location>
</feature>
<accession>A0A1A6A6K2</accession>
<dbReference type="InterPro" id="IPR002687">
    <property type="entry name" value="Nop_dom"/>
</dbReference>
<evidence type="ECO:0000259" key="10">
    <source>
        <dbReference type="PROSITE" id="PS51358"/>
    </source>
</evidence>
<dbReference type="PANTHER" id="PTHR13904">
    <property type="entry name" value="PRE-MRNA SPLICING FACTOR PRP31"/>
    <property type="match status" value="1"/>
</dbReference>
<evidence type="ECO:0000256" key="5">
    <source>
        <dbReference type="ARBA" id="ARBA00022884"/>
    </source>
</evidence>
<dbReference type="FunFam" id="1.10.246.90:FF:000002">
    <property type="entry name" value="U4/U6 small nuclear ribonucleoprotein Prp31"/>
    <property type="match status" value="1"/>
</dbReference>
<keyword evidence="7" id="KW-0539">Nucleus</keyword>
<evidence type="ECO:0000256" key="1">
    <source>
        <dbReference type="ARBA" id="ARBA00004123"/>
    </source>
</evidence>
<dbReference type="GO" id="GO:0071011">
    <property type="term" value="C:precatalytic spliceosome"/>
    <property type="evidence" value="ECO:0007669"/>
    <property type="project" value="TreeGrafter"/>
</dbReference>
<reference evidence="12" key="3">
    <citation type="submission" date="2024-02" db="EMBL/GenBank/DDBJ databases">
        <title>Comparative genomics of Cryptococcus and Kwoniella reveals pathogenesis evolution and contrasting modes of karyotype evolution via chromosome fusion or intercentromeric recombination.</title>
        <authorList>
            <person name="Coelho M.A."/>
            <person name="David-Palma M."/>
            <person name="Shea T."/>
            <person name="Bowers K."/>
            <person name="McGinley-Smith S."/>
            <person name="Mohammad A.W."/>
            <person name="Gnirke A."/>
            <person name="Yurkov A.M."/>
            <person name="Nowrousian M."/>
            <person name="Sun S."/>
            <person name="Cuomo C.A."/>
            <person name="Heitman J."/>
        </authorList>
    </citation>
    <scope>NUCLEOTIDE SEQUENCE</scope>
    <source>
        <strain evidence="12">CBS 10117</strain>
    </source>
</reference>
<dbReference type="InterPro" id="IPR012976">
    <property type="entry name" value="NOSIC"/>
</dbReference>
<dbReference type="GO" id="GO:0046540">
    <property type="term" value="C:U4/U6 x U5 tri-snRNP complex"/>
    <property type="evidence" value="ECO:0007669"/>
    <property type="project" value="InterPro"/>
</dbReference>
<protein>
    <submittedName>
        <fullName evidence="11">U4/U6 small nuclear ribonucleoprotein PRP31</fullName>
    </submittedName>
</protein>
<dbReference type="FunFam" id="1.10.287.4070:FF:000003">
    <property type="entry name" value="U4/U6 small nuclear ribonucleoprotein PRP31"/>
    <property type="match status" value="1"/>
</dbReference>
<dbReference type="Pfam" id="PF09785">
    <property type="entry name" value="Prp31_C"/>
    <property type="match status" value="1"/>
</dbReference>
<keyword evidence="5" id="KW-0694">RNA-binding</keyword>
<feature type="domain" description="Nop" evidence="10">
    <location>
        <begin position="291"/>
        <end position="411"/>
    </location>
</feature>
<comment type="subcellular location">
    <subcellularLocation>
        <location evidence="1">Nucleus</location>
    </subcellularLocation>
</comment>
<evidence type="ECO:0000313" key="11">
    <source>
        <dbReference type="EMBL" id="OBR85683.1"/>
    </source>
</evidence>
<dbReference type="PROSITE" id="PS51358">
    <property type="entry name" value="NOP"/>
    <property type="match status" value="1"/>
</dbReference>
<dbReference type="GO" id="GO:0005687">
    <property type="term" value="C:U4 snRNP"/>
    <property type="evidence" value="ECO:0007669"/>
    <property type="project" value="TreeGrafter"/>
</dbReference>
<organism evidence="11">
    <name type="scientific">Kwoniella dejecticola CBS 10117</name>
    <dbReference type="NCBI Taxonomy" id="1296121"/>
    <lineage>
        <taxon>Eukaryota</taxon>
        <taxon>Fungi</taxon>
        <taxon>Dikarya</taxon>
        <taxon>Basidiomycota</taxon>
        <taxon>Agaricomycotina</taxon>
        <taxon>Tremellomycetes</taxon>
        <taxon>Tremellales</taxon>
        <taxon>Cryptococcaceae</taxon>
        <taxon>Kwoniella</taxon>
    </lineage>
</organism>
<dbReference type="GeneID" id="28967093"/>
<dbReference type="InterPro" id="IPR036070">
    <property type="entry name" value="Nop_dom_sf"/>
</dbReference>
<dbReference type="EMBL" id="CP144533">
    <property type="protein sequence ID" value="WWC60795.1"/>
    <property type="molecule type" value="Genomic_DNA"/>
</dbReference>
<keyword evidence="4" id="KW-0747">Spliceosome</keyword>
<keyword evidence="8 11" id="KW-0687">Ribonucleoprotein</keyword>
<dbReference type="PANTHER" id="PTHR13904:SF0">
    <property type="entry name" value="U4_U6 SMALL NUCLEAR RIBONUCLEOPROTEIN PRP31"/>
    <property type="match status" value="1"/>
</dbReference>
<gene>
    <name evidence="11" type="ORF">I303_03394</name>
    <name evidence="12" type="ORF">I303_103371</name>
</gene>
<evidence type="ECO:0000256" key="2">
    <source>
        <dbReference type="ARBA" id="ARBA00005572"/>
    </source>
</evidence>
<feature type="region of interest" description="Disordered" evidence="9">
    <location>
        <begin position="410"/>
        <end position="439"/>
    </location>
</feature>
<evidence type="ECO:0000313" key="12">
    <source>
        <dbReference type="EMBL" id="WWC60795.1"/>
    </source>
</evidence>